<dbReference type="AlphaFoldDB" id="A0A382L7U7"/>
<dbReference type="InterPro" id="IPR036522">
    <property type="entry name" value="MoaC_sf"/>
</dbReference>
<name>A0A382L7U7_9ZZZZ</name>
<feature type="non-terminal residue" evidence="1">
    <location>
        <position position="27"/>
    </location>
</feature>
<evidence type="ECO:0000313" key="1">
    <source>
        <dbReference type="EMBL" id="SVC30961.1"/>
    </source>
</evidence>
<protein>
    <recommendedName>
        <fullName evidence="2">Cyclic pyranopterin monophosphate synthase MoaC</fullName>
    </recommendedName>
</protein>
<sequence length="27" mass="2944">MNDLTHIDAEGNAVMVNVSAKNITERT</sequence>
<dbReference type="Gene3D" id="3.30.70.640">
    <property type="entry name" value="Molybdopterin cofactor biosynthesis C (MoaC) domain"/>
    <property type="match status" value="1"/>
</dbReference>
<reference evidence="1" key="1">
    <citation type="submission" date="2018-05" db="EMBL/GenBank/DDBJ databases">
        <authorList>
            <person name="Lanie J.A."/>
            <person name="Ng W.-L."/>
            <person name="Kazmierczak K.M."/>
            <person name="Andrzejewski T.M."/>
            <person name="Davidsen T.M."/>
            <person name="Wayne K.J."/>
            <person name="Tettelin H."/>
            <person name="Glass J.I."/>
            <person name="Rusch D."/>
            <person name="Podicherti R."/>
            <person name="Tsui H.-C.T."/>
            <person name="Winkler M.E."/>
        </authorList>
    </citation>
    <scope>NUCLEOTIDE SEQUENCE</scope>
</reference>
<proteinExistence type="predicted"/>
<dbReference type="GO" id="GO:0006777">
    <property type="term" value="P:Mo-molybdopterin cofactor biosynthetic process"/>
    <property type="evidence" value="ECO:0007669"/>
    <property type="project" value="InterPro"/>
</dbReference>
<gene>
    <name evidence="1" type="ORF">METZ01_LOCUS283815</name>
</gene>
<organism evidence="1">
    <name type="scientific">marine metagenome</name>
    <dbReference type="NCBI Taxonomy" id="408172"/>
    <lineage>
        <taxon>unclassified sequences</taxon>
        <taxon>metagenomes</taxon>
        <taxon>ecological metagenomes</taxon>
    </lineage>
</organism>
<dbReference type="EMBL" id="UINC01084371">
    <property type="protein sequence ID" value="SVC30961.1"/>
    <property type="molecule type" value="Genomic_DNA"/>
</dbReference>
<accession>A0A382L7U7</accession>
<evidence type="ECO:0008006" key="2">
    <source>
        <dbReference type="Google" id="ProtNLM"/>
    </source>
</evidence>